<protein>
    <recommendedName>
        <fullName evidence="4">Zn(2)-C6 fungal-type domain-containing protein</fullName>
    </recommendedName>
</protein>
<dbReference type="EMBL" id="MU005784">
    <property type="protein sequence ID" value="KAF2703932.1"/>
    <property type="molecule type" value="Genomic_DNA"/>
</dbReference>
<dbReference type="PROSITE" id="PS50048">
    <property type="entry name" value="ZN2_CY6_FUNGAL_2"/>
    <property type="match status" value="1"/>
</dbReference>
<evidence type="ECO:0000256" key="1">
    <source>
        <dbReference type="ARBA" id="ARBA00004123"/>
    </source>
</evidence>
<organism evidence="5 6">
    <name type="scientific">Pleomassaria siparia CBS 279.74</name>
    <dbReference type="NCBI Taxonomy" id="1314801"/>
    <lineage>
        <taxon>Eukaryota</taxon>
        <taxon>Fungi</taxon>
        <taxon>Dikarya</taxon>
        <taxon>Ascomycota</taxon>
        <taxon>Pezizomycotina</taxon>
        <taxon>Dothideomycetes</taxon>
        <taxon>Pleosporomycetidae</taxon>
        <taxon>Pleosporales</taxon>
        <taxon>Pleomassariaceae</taxon>
        <taxon>Pleomassaria</taxon>
    </lineage>
</organism>
<dbReference type="GO" id="GO:0000976">
    <property type="term" value="F:transcription cis-regulatory region binding"/>
    <property type="evidence" value="ECO:0007669"/>
    <property type="project" value="TreeGrafter"/>
</dbReference>
<dbReference type="GO" id="GO:0000981">
    <property type="term" value="F:DNA-binding transcription factor activity, RNA polymerase II-specific"/>
    <property type="evidence" value="ECO:0007669"/>
    <property type="project" value="InterPro"/>
</dbReference>
<dbReference type="SMART" id="SM00066">
    <property type="entry name" value="GAL4"/>
    <property type="match status" value="1"/>
</dbReference>
<reference evidence="5" key="1">
    <citation type="journal article" date="2020" name="Stud. Mycol.">
        <title>101 Dothideomycetes genomes: a test case for predicting lifestyles and emergence of pathogens.</title>
        <authorList>
            <person name="Haridas S."/>
            <person name="Albert R."/>
            <person name="Binder M."/>
            <person name="Bloem J."/>
            <person name="Labutti K."/>
            <person name="Salamov A."/>
            <person name="Andreopoulos B."/>
            <person name="Baker S."/>
            <person name="Barry K."/>
            <person name="Bills G."/>
            <person name="Bluhm B."/>
            <person name="Cannon C."/>
            <person name="Castanera R."/>
            <person name="Culley D."/>
            <person name="Daum C."/>
            <person name="Ezra D."/>
            <person name="Gonzalez J."/>
            <person name="Henrissat B."/>
            <person name="Kuo A."/>
            <person name="Liang C."/>
            <person name="Lipzen A."/>
            <person name="Lutzoni F."/>
            <person name="Magnuson J."/>
            <person name="Mondo S."/>
            <person name="Nolan M."/>
            <person name="Ohm R."/>
            <person name="Pangilinan J."/>
            <person name="Park H.-J."/>
            <person name="Ramirez L."/>
            <person name="Alfaro M."/>
            <person name="Sun H."/>
            <person name="Tritt A."/>
            <person name="Yoshinaga Y."/>
            <person name="Zwiers L.-H."/>
            <person name="Turgeon B."/>
            <person name="Goodwin S."/>
            <person name="Spatafora J."/>
            <person name="Crous P."/>
            <person name="Grigoriev I."/>
        </authorList>
    </citation>
    <scope>NUCLEOTIDE SEQUENCE</scope>
    <source>
        <strain evidence="5">CBS 279.74</strain>
    </source>
</reference>
<keyword evidence="6" id="KW-1185">Reference proteome</keyword>
<dbReference type="SUPFAM" id="SSF57701">
    <property type="entry name" value="Zn2/Cys6 DNA-binding domain"/>
    <property type="match status" value="1"/>
</dbReference>
<evidence type="ECO:0000313" key="5">
    <source>
        <dbReference type="EMBL" id="KAF2703932.1"/>
    </source>
</evidence>
<evidence type="ECO:0000313" key="6">
    <source>
        <dbReference type="Proteomes" id="UP000799428"/>
    </source>
</evidence>
<dbReference type="PANTHER" id="PTHR37534:SF11">
    <property type="entry name" value="ZN(II)2CYS6 TRANSCRIPTION FACTOR (EUROFUNG)"/>
    <property type="match status" value="1"/>
</dbReference>
<feature type="region of interest" description="Disordered" evidence="3">
    <location>
        <begin position="1"/>
        <end position="25"/>
    </location>
</feature>
<dbReference type="Pfam" id="PF11951">
    <property type="entry name" value="Fungal_trans_2"/>
    <property type="match status" value="1"/>
</dbReference>
<dbReference type="InterPro" id="IPR021858">
    <property type="entry name" value="Fun_TF"/>
</dbReference>
<dbReference type="CDD" id="cd00067">
    <property type="entry name" value="GAL4"/>
    <property type="match status" value="1"/>
</dbReference>
<dbReference type="Pfam" id="PF00172">
    <property type="entry name" value="Zn_clus"/>
    <property type="match status" value="1"/>
</dbReference>
<evidence type="ECO:0000256" key="2">
    <source>
        <dbReference type="ARBA" id="ARBA00023242"/>
    </source>
</evidence>
<evidence type="ECO:0000256" key="3">
    <source>
        <dbReference type="SAM" id="MobiDB-lite"/>
    </source>
</evidence>
<dbReference type="GO" id="GO:0045944">
    <property type="term" value="P:positive regulation of transcription by RNA polymerase II"/>
    <property type="evidence" value="ECO:0007669"/>
    <property type="project" value="TreeGrafter"/>
</dbReference>
<dbReference type="InterPro" id="IPR001138">
    <property type="entry name" value="Zn2Cys6_DnaBD"/>
</dbReference>
<keyword evidence="2" id="KW-0539">Nucleus</keyword>
<comment type="subcellular location">
    <subcellularLocation>
        <location evidence="1">Nucleus</location>
    </subcellularLocation>
</comment>
<proteinExistence type="predicted"/>
<dbReference type="Proteomes" id="UP000799428">
    <property type="component" value="Unassembled WGS sequence"/>
</dbReference>
<dbReference type="Gene3D" id="4.10.240.10">
    <property type="entry name" value="Zn(2)-C6 fungal-type DNA-binding domain"/>
    <property type="match status" value="1"/>
</dbReference>
<feature type="compositionally biased region" description="Low complexity" evidence="3">
    <location>
        <begin position="8"/>
        <end position="17"/>
    </location>
</feature>
<evidence type="ECO:0000259" key="4">
    <source>
        <dbReference type="PROSITE" id="PS50048"/>
    </source>
</evidence>
<dbReference type="AlphaFoldDB" id="A0A6G1JUH0"/>
<name>A0A6G1JUH0_9PLEO</name>
<dbReference type="OrthoDB" id="4835445at2759"/>
<dbReference type="GO" id="GO:0008270">
    <property type="term" value="F:zinc ion binding"/>
    <property type="evidence" value="ECO:0007669"/>
    <property type="project" value="InterPro"/>
</dbReference>
<dbReference type="PANTHER" id="PTHR37534">
    <property type="entry name" value="TRANSCRIPTIONAL ACTIVATOR PROTEIN UGA3"/>
    <property type="match status" value="1"/>
</dbReference>
<sequence>MPPLGQEKTTASSTSTTKKTKSRNGCGRCKLKRLKCDETSPSCLQCRKRNIACPGYEKTLKWSTKYELLQPIHFGSPPEPTLQPDINQGPPLASDITLSPEVVSGFEALAAVLPTRKKRAETNPTVPARHDSPIDVVADSISNATGVDITVEEAPVEVDQTGSNFPTVDEELNDLDALLYDDMLEVINAQYEAFNDDDAPIDFPNLAPLIDLDVDEEEVQRPPEDKSLSLGPTTSRLSRSLLLDYYRFPSPSPTTSSLRDVESMLVQHYFKDVCVLFSSFDSLLNPFRTTIGRIFQESPSGTESGIFYAIQSMAAAHLANSFPDMATVGMEMQRKSCESLQEELALVKADTGQTSCARTFLTIILLGMTTSWHESSALGEDYLSTARSLILPKLLSSSEDEQVQRETQFFEESLIYWEMLIGFVTQDTFDFSSGPRLRSRAIPQKPALVARKPDGKIVPHPWTGIAPTIQILFAEVGRLIRRERMLDMHGAVDLQRRQDNLLNAATLEEDLLEAEFPMADELADAGDARTSRDHFVVIAEAYRCAGLLELYRVFPSILRKRLGTDKFTWTDSNFEFPTPRFNTSYEDNDTKLWINSLALHILKTLETLPTSSGTLCIQPILLLAAASELKLVSSLDFFDMHANDTKVLRARAFAHMRLQECALRLPAKPMRKILELVKEVWRRLDGDGGRDAFWLDVMVEKGWHTLMG</sequence>
<accession>A0A6G1JUH0</accession>
<dbReference type="GO" id="GO:0005634">
    <property type="term" value="C:nucleus"/>
    <property type="evidence" value="ECO:0007669"/>
    <property type="project" value="UniProtKB-SubCell"/>
</dbReference>
<dbReference type="PROSITE" id="PS00463">
    <property type="entry name" value="ZN2_CY6_FUNGAL_1"/>
    <property type="match status" value="1"/>
</dbReference>
<feature type="domain" description="Zn(2)-C6 fungal-type" evidence="4">
    <location>
        <begin position="25"/>
        <end position="53"/>
    </location>
</feature>
<gene>
    <name evidence="5" type="ORF">K504DRAFT_417405</name>
</gene>
<dbReference type="InterPro" id="IPR036864">
    <property type="entry name" value="Zn2-C6_fun-type_DNA-bd_sf"/>
</dbReference>